<dbReference type="SUPFAM" id="SSF75005">
    <property type="entry name" value="Arabinanase/levansucrase/invertase"/>
    <property type="match status" value="1"/>
</dbReference>
<dbReference type="InterPro" id="IPR023296">
    <property type="entry name" value="Glyco_hydro_beta-prop_sf"/>
</dbReference>
<sequence length="83" mass="9276">MAGNIGLRPHNKYPRLCGGIYFWDEKHGGVYTCCGIDDEGVYKIIYTGHTEALGQIECLATAEDGLYFQKYEGNPSRSKRLAD</sequence>
<dbReference type="EMBL" id="QRTC01000012">
    <property type="protein sequence ID" value="RGQ42415.1"/>
    <property type="molecule type" value="Genomic_DNA"/>
</dbReference>
<proteinExistence type="predicted"/>
<evidence type="ECO:0000313" key="2">
    <source>
        <dbReference type="Proteomes" id="UP000284751"/>
    </source>
</evidence>
<accession>A0A412AYZ8</accession>
<protein>
    <submittedName>
        <fullName evidence="1">Uncharacterized protein</fullName>
    </submittedName>
</protein>
<organism evidence="1 2">
    <name type="scientific">[Clostridium] leptum</name>
    <dbReference type="NCBI Taxonomy" id="1535"/>
    <lineage>
        <taxon>Bacteria</taxon>
        <taxon>Bacillati</taxon>
        <taxon>Bacillota</taxon>
        <taxon>Clostridia</taxon>
        <taxon>Eubacteriales</taxon>
        <taxon>Oscillospiraceae</taxon>
        <taxon>Oscillospiraceae incertae sedis</taxon>
    </lineage>
</organism>
<comment type="caution">
    <text evidence="1">The sequence shown here is derived from an EMBL/GenBank/DDBJ whole genome shotgun (WGS) entry which is preliminary data.</text>
</comment>
<reference evidence="1 2" key="1">
    <citation type="submission" date="2018-08" db="EMBL/GenBank/DDBJ databases">
        <title>A genome reference for cultivated species of the human gut microbiota.</title>
        <authorList>
            <person name="Zou Y."/>
            <person name="Xue W."/>
            <person name="Luo G."/>
        </authorList>
    </citation>
    <scope>NUCLEOTIDE SEQUENCE [LARGE SCALE GENOMIC DNA]</scope>
    <source>
        <strain evidence="1 2">AF28-26</strain>
    </source>
</reference>
<dbReference type="Proteomes" id="UP000284751">
    <property type="component" value="Unassembled WGS sequence"/>
</dbReference>
<name>A0A412AYZ8_9FIRM</name>
<dbReference type="AlphaFoldDB" id="A0A412AYZ8"/>
<dbReference type="Gene3D" id="2.115.10.20">
    <property type="entry name" value="Glycosyl hydrolase domain, family 43"/>
    <property type="match status" value="1"/>
</dbReference>
<evidence type="ECO:0000313" key="1">
    <source>
        <dbReference type="EMBL" id="RGQ42415.1"/>
    </source>
</evidence>
<gene>
    <name evidence="1" type="ORF">DWY99_04845</name>
</gene>